<comment type="caution">
    <text evidence="2">The sequence shown here is derived from an EMBL/GenBank/DDBJ whole genome shotgun (WGS) entry which is preliminary data.</text>
</comment>
<feature type="region of interest" description="Disordered" evidence="1">
    <location>
        <begin position="67"/>
        <end position="86"/>
    </location>
</feature>
<accession>A0A4Y2BJN7</accession>
<evidence type="ECO:0000313" key="3">
    <source>
        <dbReference type="Proteomes" id="UP000499080"/>
    </source>
</evidence>
<reference evidence="2 3" key="1">
    <citation type="journal article" date="2019" name="Sci. Rep.">
        <title>Orb-weaving spider Araneus ventricosus genome elucidates the spidroin gene catalogue.</title>
        <authorList>
            <person name="Kono N."/>
            <person name="Nakamura H."/>
            <person name="Ohtoshi R."/>
            <person name="Moran D.A.P."/>
            <person name="Shinohara A."/>
            <person name="Yoshida Y."/>
            <person name="Fujiwara M."/>
            <person name="Mori M."/>
            <person name="Tomita M."/>
            <person name="Arakawa K."/>
        </authorList>
    </citation>
    <scope>NUCLEOTIDE SEQUENCE [LARGE SCALE GENOMIC DNA]</scope>
</reference>
<dbReference type="AlphaFoldDB" id="A0A4Y2BJN7"/>
<evidence type="ECO:0000313" key="2">
    <source>
        <dbReference type="EMBL" id="GBL92482.1"/>
    </source>
</evidence>
<name>A0A4Y2BJN7_ARAVE</name>
<dbReference type="EMBL" id="BGPR01000086">
    <property type="protein sequence ID" value="GBL92482.1"/>
    <property type="molecule type" value="Genomic_DNA"/>
</dbReference>
<feature type="compositionally biased region" description="Basic and acidic residues" evidence="1">
    <location>
        <begin position="71"/>
        <end position="86"/>
    </location>
</feature>
<keyword evidence="3" id="KW-1185">Reference proteome</keyword>
<sequence length="86" mass="10097">MDLVTMTVVRRRERHLRRYTLPPTSSEMAHLLHATIVRGRFTFGRRFYVHRDLIHEGILVEVELSLKPSPSHRDPSKEMSRGFDGI</sequence>
<evidence type="ECO:0000256" key="1">
    <source>
        <dbReference type="SAM" id="MobiDB-lite"/>
    </source>
</evidence>
<protein>
    <submittedName>
        <fullName evidence="2">Uncharacterized protein</fullName>
    </submittedName>
</protein>
<dbReference type="Proteomes" id="UP000499080">
    <property type="component" value="Unassembled WGS sequence"/>
</dbReference>
<gene>
    <name evidence="2" type="ORF">AVEN_174750_1</name>
</gene>
<proteinExistence type="predicted"/>
<organism evidence="2 3">
    <name type="scientific">Araneus ventricosus</name>
    <name type="common">Orbweaver spider</name>
    <name type="synonym">Epeira ventricosa</name>
    <dbReference type="NCBI Taxonomy" id="182803"/>
    <lineage>
        <taxon>Eukaryota</taxon>
        <taxon>Metazoa</taxon>
        <taxon>Ecdysozoa</taxon>
        <taxon>Arthropoda</taxon>
        <taxon>Chelicerata</taxon>
        <taxon>Arachnida</taxon>
        <taxon>Araneae</taxon>
        <taxon>Araneomorphae</taxon>
        <taxon>Entelegynae</taxon>
        <taxon>Araneoidea</taxon>
        <taxon>Araneidae</taxon>
        <taxon>Araneus</taxon>
    </lineage>
</organism>